<dbReference type="InterPro" id="IPR011701">
    <property type="entry name" value="MFS"/>
</dbReference>
<dbReference type="Proteomes" id="UP000823886">
    <property type="component" value="Unassembled WGS sequence"/>
</dbReference>
<keyword evidence="6 7" id="KW-0472">Membrane</keyword>
<evidence type="ECO:0000256" key="4">
    <source>
        <dbReference type="ARBA" id="ARBA00022692"/>
    </source>
</evidence>
<organism evidence="8 9">
    <name type="scientific">Candidatus Blautia merdavium</name>
    <dbReference type="NCBI Taxonomy" id="2838494"/>
    <lineage>
        <taxon>Bacteria</taxon>
        <taxon>Bacillati</taxon>
        <taxon>Bacillota</taxon>
        <taxon>Clostridia</taxon>
        <taxon>Lachnospirales</taxon>
        <taxon>Lachnospiraceae</taxon>
        <taxon>Blautia</taxon>
    </lineage>
</organism>
<keyword evidence="3" id="KW-1003">Cell membrane</keyword>
<feature type="transmembrane region" description="Helical" evidence="7">
    <location>
        <begin position="383"/>
        <end position="404"/>
    </location>
</feature>
<dbReference type="InterPro" id="IPR036259">
    <property type="entry name" value="MFS_trans_sf"/>
</dbReference>
<dbReference type="GO" id="GO:0005886">
    <property type="term" value="C:plasma membrane"/>
    <property type="evidence" value="ECO:0007669"/>
    <property type="project" value="UniProtKB-SubCell"/>
</dbReference>
<dbReference type="EMBL" id="DWVZ01000026">
    <property type="protein sequence ID" value="HJC62433.1"/>
    <property type="molecule type" value="Genomic_DNA"/>
</dbReference>
<dbReference type="Gene3D" id="1.20.1250.20">
    <property type="entry name" value="MFS general substrate transporter like domains"/>
    <property type="match status" value="1"/>
</dbReference>
<evidence type="ECO:0000256" key="7">
    <source>
        <dbReference type="SAM" id="Phobius"/>
    </source>
</evidence>
<evidence type="ECO:0000313" key="9">
    <source>
        <dbReference type="Proteomes" id="UP000823886"/>
    </source>
</evidence>
<keyword evidence="2" id="KW-0813">Transport</keyword>
<reference evidence="8" key="1">
    <citation type="journal article" date="2021" name="PeerJ">
        <title>Extensive microbial diversity within the chicken gut microbiome revealed by metagenomics and culture.</title>
        <authorList>
            <person name="Gilroy R."/>
            <person name="Ravi A."/>
            <person name="Getino M."/>
            <person name="Pursley I."/>
            <person name="Horton D.L."/>
            <person name="Alikhan N.F."/>
            <person name="Baker D."/>
            <person name="Gharbi K."/>
            <person name="Hall N."/>
            <person name="Watson M."/>
            <person name="Adriaenssens E.M."/>
            <person name="Foster-Nyarko E."/>
            <person name="Jarju S."/>
            <person name="Secka A."/>
            <person name="Antonio M."/>
            <person name="Oren A."/>
            <person name="Chaudhuri R.R."/>
            <person name="La Ragione R."/>
            <person name="Hildebrand F."/>
            <person name="Pallen M.J."/>
        </authorList>
    </citation>
    <scope>NUCLEOTIDE SEQUENCE</scope>
    <source>
        <strain evidence="8">ChiBcec2-3848</strain>
    </source>
</reference>
<feature type="transmembrane region" description="Helical" evidence="7">
    <location>
        <begin position="38"/>
        <end position="57"/>
    </location>
</feature>
<feature type="transmembrane region" description="Helical" evidence="7">
    <location>
        <begin position="5"/>
        <end position="26"/>
    </location>
</feature>
<evidence type="ECO:0000256" key="6">
    <source>
        <dbReference type="ARBA" id="ARBA00023136"/>
    </source>
</evidence>
<feature type="transmembrane region" description="Helical" evidence="7">
    <location>
        <begin position="69"/>
        <end position="88"/>
    </location>
</feature>
<evidence type="ECO:0000256" key="3">
    <source>
        <dbReference type="ARBA" id="ARBA00022475"/>
    </source>
</evidence>
<feature type="transmembrane region" description="Helical" evidence="7">
    <location>
        <begin position="315"/>
        <end position="340"/>
    </location>
</feature>
<dbReference type="PANTHER" id="PTHR43266">
    <property type="entry name" value="MACROLIDE-EFFLUX PROTEIN"/>
    <property type="match status" value="1"/>
</dbReference>
<keyword evidence="4 7" id="KW-0812">Transmembrane</keyword>
<feature type="transmembrane region" description="Helical" evidence="7">
    <location>
        <begin position="134"/>
        <end position="153"/>
    </location>
</feature>
<evidence type="ECO:0000256" key="2">
    <source>
        <dbReference type="ARBA" id="ARBA00022448"/>
    </source>
</evidence>
<dbReference type="GO" id="GO:0022857">
    <property type="term" value="F:transmembrane transporter activity"/>
    <property type="evidence" value="ECO:0007669"/>
    <property type="project" value="InterPro"/>
</dbReference>
<dbReference type="Pfam" id="PF07690">
    <property type="entry name" value="MFS_1"/>
    <property type="match status" value="1"/>
</dbReference>
<dbReference type="SUPFAM" id="SSF103473">
    <property type="entry name" value="MFS general substrate transporter"/>
    <property type="match status" value="1"/>
</dbReference>
<protein>
    <submittedName>
        <fullName evidence="8">MFS transporter</fullName>
    </submittedName>
</protein>
<dbReference type="CDD" id="cd06173">
    <property type="entry name" value="MFS_MefA_like"/>
    <property type="match status" value="1"/>
</dbReference>
<feature type="transmembrane region" description="Helical" evidence="7">
    <location>
        <begin position="352"/>
        <end position="371"/>
    </location>
</feature>
<comment type="subcellular location">
    <subcellularLocation>
        <location evidence="1">Cell membrane</location>
        <topology evidence="1">Multi-pass membrane protein</topology>
    </subcellularLocation>
</comment>
<dbReference type="PANTHER" id="PTHR43266:SF9">
    <property type="entry name" value="PERMEASE, MAJOR FACILITATOR SUPERFAMILY-RELATED"/>
    <property type="match status" value="1"/>
</dbReference>
<feature type="transmembrane region" description="Helical" evidence="7">
    <location>
        <begin position="94"/>
        <end position="113"/>
    </location>
</feature>
<dbReference type="AlphaFoldDB" id="A0A9D2PJW8"/>
<evidence type="ECO:0000256" key="1">
    <source>
        <dbReference type="ARBA" id="ARBA00004651"/>
    </source>
</evidence>
<proteinExistence type="predicted"/>
<accession>A0A9D2PJW8</accession>
<evidence type="ECO:0000313" key="8">
    <source>
        <dbReference type="EMBL" id="HJC62433.1"/>
    </source>
</evidence>
<reference evidence="8" key="2">
    <citation type="submission" date="2021-04" db="EMBL/GenBank/DDBJ databases">
        <authorList>
            <person name="Gilroy R."/>
        </authorList>
    </citation>
    <scope>NUCLEOTIDE SEQUENCE</scope>
    <source>
        <strain evidence="8">ChiBcec2-3848</strain>
    </source>
</reference>
<comment type="caution">
    <text evidence="8">The sequence shown here is derived from an EMBL/GenBank/DDBJ whole genome shotgun (WGS) entry which is preliminary data.</text>
</comment>
<gene>
    <name evidence="8" type="ORF">H9753_02275</name>
</gene>
<evidence type="ECO:0000256" key="5">
    <source>
        <dbReference type="ARBA" id="ARBA00022989"/>
    </source>
</evidence>
<feature type="transmembrane region" description="Helical" evidence="7">
    <location>
        <begin position="215"/>
        <end position="236"/>
    </location>
</feature>
<feature type="transmembrane region" description="Helical" evidence="7">
    <location>
        <begin position="256"/>
        <end position="278"/>
    </location>
</feature>
<feature type="transmembrane region" description="Helical" evidence="7">
    <location>
        <begin position="159"/>
        <end position="181"/>
    </location>
</feature>
<keyword evidence="5 7" id="KW-1133">Transmembrane helix</keyword>
<feature type="transmembrane region" description="Helical" evidence="7">
    <location>
        <begin position="290"/>
        <end position="309"/>
    </location>
</feature>
<sequence length="419" mass="44843">MGRDFILVVIGQIISLLGNAVLRFALPLHLLHITNSPAVFGGIVALSFLPMFLMSPLGGAAADRLNKKNIMACLDFFTAAMLLVFLLVYDSVSLVAAILVVMIFLYGISGFYQPSVQASIPVLVEKEKMVSANAVINLVSSLSGLLGPVLGGICYSVGGLFPILVFSVLCFFCSAVMELFIHMPVSSQKTEKGILGTVLGDLKESICFIGKEQKFIGKLTVVLAFFNLVLSALQIIGTPVLVTQVLVFHSADPDRLLGYTEGALALGGIAGGILSAVFGEKFSIAKSWKFLMGACLLLLPTAVALKSGISGELQYLVLTASCFLIMVLSSMFTVGLMAYIQQITPETLVGKVIAWIYAICTCSQPVGQAMYGVLFETLKGQEWVIFLLAAAGAGAVALVFRQSVKAYEKTLRRQELYSF</sequence>
<name>A0A9D2PJW8_9FIRM</name>